<dbReference type="Proteomes" id="UP000061569">
    <property type="component" value="Chromosome"/>
</dbReference>
<dbReference type="PATRIC" id="fig|69.6.peg.5405"/>
<gene>
    <name evidence="2" type="ORF">GLE_5490</name>
</gene>
<dbReference type="EMBL" id="CP013140">
    <property type="protein sequence ID" value="ALN60831.1"/>
    <property type="molecule type" value="Genomic_DNA"/>
</dbReference>
<organism evidence="2 3">
    <name type="scientific">Lysobacter enzymogenes</name>
    <dbReference type="NCBI Taxonomy" id="69"/>
    <lineage>
        <taxon>Bacteria</taxon>
        <taxon>Pseudomonadati</taxon>
        <taxon>Pseudomonadota</taxon>
        <taxon>Gammaproteobacteria</taxon>
        <taxon>Lysobacterales</taxon>
        <taxon>Lysobacteraceae</taxon>
        <taxon>Lysobacter</taxon>
    </lineage>
</organism>
<evidence type="ECO:0000313" key="3">
    <source>
        <dbReference type="Proteomes" id="UP000061569"/>
    </source>
</evidence>
<evidence type="ECO:0000313" key="2">
    <source>
        <dbReference type="EMBL" id="ALN60831.1"/>
    </source>
</evidence>
<sequence>MKALSQATLVELARAGTMRGDTLLGRTDGYVLSVQYGLHEAVLMAKRGGARCFARVDTALALLRTLRAAAVGVRLADAARPPRRYRRDRPAGLAALDRRPAGPPRPSRPHRPHQPHRAPGRPAAPSPELAAVPLSMRRAKARAAALLDALEVGETWDVSDAERAFNFDRHWAMLVARAPRGLRAYLLDLRRQVKDTSPTFARLNRSMGLTRIRLASSDRMGPRSTRHDT</sequence>
<dbReference type="KEGG" id="lez:GLE_5490"/>
<dbReference type="AlphaFoldDB" id="A0A0S2DR84"/>
<reference evidence="2 3" key="1">
    <citation type="submission" date="2015-11" db="EMBL/GenBank/DDBJ databases">
        <title>Genome sequences of Lysobacter enzymogenes strain C3 and Lysobacter antibioticus ATCC 29479.</title>
        <authorList>
            <person name="Kobayashi D.Y."/>
        </authorList>
    </citation>
    <scope>NUCLEOTIDE SEQUENCE [LARGE SCALE GENOMIC DNA]</scope>
    <source>
        <strain evidence="2 3">C3</strain>
    </source>
</reference>
<protein>
    <submittedName>
        <fullName evidence="2">Uncharacterized protein</fullName>
    </submittedName>
</protein>
<accession>A0A0S2DR84</accession>
<feature type="region of interest" description="Disordered" evidence="1">
    <location>
        <begin position="80"/>
        <end position="127"/>
    </location>
</feature>
<evidence type="ECO:0000256" key="1">
    <source>
        <dbReference type="SAM" id="MobiDB-lite"/>
    </source>
</evidence>
<feature type="compositionally biased region" description="Basic residues" evidence="1">
    <location>
        <begin position="107"/>
        <end position="119"/>
    </location>
</feature>
<name>A0A0S2DR84_LYSEN</name>
<proteinExistence type="predicted"/>